<dbReference type="EMBL" id="KQ435709">
    <property type="protein sequence ID" value="KOX79995.1"/>
    <property type="molecule type" value="Genomic_DNA"/>
</dbReference>
<evidence type="ECO:0000313" key="2">
    <source>
        <dbReference type="Proteomes" id="UP000053105"/>
    </source>
</evidence>
<evidence type="ECO:0000313" key="1">
    <source>
        <dbReference type="EMBL" id="KOX79995.1"/>
    </source>
</evidence>
<proteinExistence type="predicted"/>
<accession>A0A0M9A9I6</accession>
<sequence length="66" mass="7546">MEAQELASRQAATTKFENKIRRGTAVCESRGPTLITQNRDDRLSLPCWCHQLFPSVKNVSDYVTYL</sequence>
<keyword evidence="2" id="KW-1185">Reference proteome</keyword>
<protein>
    <submittedName>
        <fullName evidence="1">Uncharacterized protein</fullName>
    </submittedName>
</protein>
<gene>
    <name evidence="1" type="ORF">WN51_06407</name>
</gene>
<dbReference type="Proteomes" id="UP000053105">
    <property type="component" value="Unassembled WGS sequence"/>
</dbReference>
<dbReference type="AlphaFoldDB" id="A0A0M9A9I6"/>
<organism evidence="1 2">
    <name type="scientific">Melipona quadrifasciata</name>
    <dbReference type="NCBI Taxonomy" id="166423"/>
    <lineage>
        <taxon>Eukaryota</taxon>
        <taxon>Metazoa</taxon>
        <taxon>Ecdysozoa</taxon>
        <taxon>Arthropoda</taxon>
        <taxon>Hexapoda</taxon>
        <taxon>Insecta</taxon>
        <taxon>Pterygota</taxon>
        <taxon>Neoptera</taxon>
        <taxon>Endopterygota</taxon>
        <taxon>Hymenoptera</taxon>
        <taxon>Apocrita</taxon>
        <taxon>Aculeata</taxon>
        <taxon>Apoidea</taxon>
        <taxon>Anthophila</taxon>
        <taxon>Apidae</taxon>
        <taxon>Melipona</taxon>
    </lineage>
</organism>
<name>A0A0M9A9I6_9HYME</name>
<reference evidence="1 2" key="1">
    <citation type="submission" date="2015-07" db="EMBL/GenBank/DDBJ databases">
        <title>The genome of Melipona quadrifasciata.</title>
        <authorList>
            <person name="Pan H."/>
            <person name="Kapheim K."/>
        </authorList>
    </citation>
    <scope>NUCLEOTIDE SEQUENCE [LARGE SCALE GENOMIC DNA]</scope>
    <source>
        <strain evidence="1">0111107301</strain>
        <tissue evidence="1">Whole body</tissue>
    </source>
</reference>